<accession>A0A5C6D4L7</accession>
<dbReference type="PRINTS" id="PR00418">
    <property type="entry name" value="TPI2FAMILY"/>
</dbReference>
<dbReference type="RefSeq" id="WP_146530696.1">
    <property type="nucleotide sequence ID" value="NZ_SJPV01000015.1"/>
</dbReference>
<dbReference type="GO" id="GO:0006265">
    <property type="term" value="P:DNA topological change"/>
    <property type="evidence" value="ECO:0007669"/>
    <property type="project" value="InterPro"/>
</dbReference>
<evidence type="ECO:0000256" key="3">
    <source>
        <dbReference type="ARBA" id="ARBA00012895"/>
    </source>
</evidence>
<dbReference type="Pfam" id="PF01751">
    <property type="entry name" value="Toprim"/>
    <property type="match status" value="1"/>
</dbReference>
<evidence type="ECO:0000313" key="10">
    <source>
        <dbReference type="EMBL" id="TWU31718.1"/>
    </source>
</evidence>
<proteinExistence type="inferred from homology"/>
<gene>
    <name evidence="10" type="primary">parE</name>
    <name evidence="10" type="ORF">Poly41_59520</name>
</gene>
<dbReference type="GO" id="GO:0003677">
    <property type="term" value="F:DNA binding"/>
    <property type="evidence" value="ECO:0007669"/>
    <property type="project" value="UniProtKB-KW"/>
</dbReference>
<dbReference type="GO" id="GO:0003918">
    <property type="term" value="F:DNA topoisomerase type II (double strand cut, ATP-hydrolyzing) activity"/>
    <property type="evidence" value="ECO:0007669"/>
    <property type="project" value="UniProtKB-EC"/>
</dbReference>
<dbReference type="OrthoDB" id="6020049at2"/>
<dbReference type="PROSITE" id="PS50880">
    <property type="entry name" value="TOPRIM"/>
    <property type="match status" value="1"/>
</dbReference>
<dbReference type="EC" id="5.6.2.2" evidence="3"/>
<dbReference type="InterPro" id="IPR013760">
    <property type="entry name" value="Topo_IIA-like_dom_sf"/>
</dbReference>
<evidence type="ECO:0000256" key="5">
    <source>
        <dbReference type="ARBA" id="ARBA00022840"/>
    </source>
</evidence>
<name>A0A5C6D4L7_9BACT</name>
<evidence type="ECO:0000256" key="6">
    <source>
        <dbReference type="ARBA" id="ARBA00023029"/>
    </source>
</evidence>
<dbReference type="EMBL" id="SJPV01000015">
    <property type="protein sequence ID" value="TWU31718.1"/>
    <property type="molecule type" value="Genomic_DNA"/>
</dbReference>
<keyword evidence="11" id="KW-1185">Reference proteome</keyword>
<organism evidence="10 11">
    <name type="scientific">Novipirellula artificiosorum</name>
    <dbReference type="NCBI Taxonomy" id="2528016"/>
    <lineage>
        <taxon>Bacteria</taxon>
        <taxon>Pseudomonadati</taxon>
        <taxon>Planctomycetota</taxon>
        <taxon>Planctomycetia</taxon>
        <taxon>Pirellulales</taxon>
        <taxon>Pirellulaceae</taxon>
        <taxon>Novipirellula</taxon>
    </lineage>
</organism>
<evidence type="ECO:0000259" key="9">
    <source>
        <dbReference type="PROSITE" id="PS50880"/>
    </source>
</evidence>
<reference evidence="10 11" key="1">
    <citation type="submission" date="2019-02" db="EMBL/GenBank/DDBJ databases">
        <title>Deep-cultivation of Planctomycetes and their phenomic and genomic characterization uncovers novel biology.</title>
        <authorList>
            <person name="Wiegand S."/>
            <person name="Jogler M."/>
            <person name="Boedeker C."/>
            <person name="Pinto D."/>
            <person name="Vollmers J."/>
            <person name="Rivas-Marin E."/>
            <person name="Kohn T."/>
            <person name="Peeters S.H."/>
            <person name="Heuer A."/>
            <person name="Rast P."/>
            <person name="Oberbeckmann S."/>
            <person name="Bunk B."/>
            <person name="Jeske O."/>
            <person name="Meyerdierks A."/>
            <person name="Storesund J.E."/>
            <person name="Kallscheuer N."/>
            <person name="Luecker S."/>
            <person name="Lage O.M."/>
            <person name="Pohl T."/>
            <person name="Merkel B.J."/>
            <person name="Hornburger P."/>
            <person name="Mueller R.-W."/>
            <person name="Bruemmer F."/>
            <person name="Labrenz M."/>
            <person name="Spormann A.M."/>
            <person name="Op Den Camp H."/>
            <person name="Overmann J."/>
            <person name="Amann R."/>
            <person name="Jetten M.S.M."/>
            <person name="Mascher T."/>
            <person name="Medema M.H."/>
            <person name="Devos D.P."/>
            <person name="Kaster A.-K."/>
            <person name="Ovreas L."/>
            <person name="Rohde M."/>
            <person name="Galperin M.Y."/>
            <person name="Jogler C."/>
        </authorList>
    </citation>
    <scope>NUCLEOTIDE SEQUENCE [LARGE SCALE GENOMIC DNA]</scope>
    <source>
        <strain evidence="10 11">Poly41</strain>
    </source>
</reference>
<keyword evidence="7" id="KW-0238">DNA-binding</keyword>
<dbReference type="Proteomes" id="UP000319143">
    <property type="component" value="Unassembled WGS sequence"/>
</dbReference>
<evidence type="ECO:0000256" key="7">
    <source>
        <dbReference type="ARBA" id="ARBA00023125"/>
    </source>
</evidence>
<dbReference type="SUPFAM" id="SSF56719">
    <property type="entry name" value="Type II DNA topoisomerase"/>
    <property type="match status" value="1"/>
</dbReference>
<keyword evidence="4" id="KW-0547">Nucleotide-binding</keyword>
<dbReference type="PANTHER" id="PTHR45866:SF1">
    <property type="entry name" value="DNA GYRASE SUBUNIT B, MITOCHONDRIAL"/>
    <property type="match status" value="1"/>
</dbReference>
<keyword evidence="8 10" id="KW-0413">Isomerase</keyword>
<protein>
    <recommendedName>
        <fullName evidence="3">DNA topoisomerase (ATP-hydrolyzing)</fullName>
        <ecNumber evidence="3">5.6.2.2</ecNumber>
    </recommendedName>
</protein>
<evidence type="ECO:0000256" key="8">
    <source>
        <dbReference type="ARBA" id="ARBA00023235"/>
    </source>
</evidence>
<dbReference type="AlphaFoldDB" id="A0A5C6D4L7"/>
<dbReference type="Gene3D" id="3.40.50.670">
    <property type="match status" value="1"/>
</dbReference>
<comment type="catalytic activity">
    <reaction evidence="1">
        <text>ATP-dependent breakage, passage and rejoining of double-stranded DNA.</text>
        <dbReference type="EC" id="5.6.2.2"/>
    </reaction>
</comment>
<dbReference type="GO" id="GO:0005524">
    <property type="term" value="F:ATP binding"/>
    <property type="evidence" value="ECO:0007669"/>
    <property type="project" value="UniProtKB-KW"/>
</dbReference>
<comment type="caution">
    <text evidence="10">The sequence shown here is derived from an EMBL/GenBank/DDBJ whole genome shotgun (WGS) entry which is preliminary data.</text>
</comment>
<evidence type="ECO:0000256" key="2">
    <source>
        <dbReference type="ARBA" id="ARBA00010708"/>
    </source>
</evidence>
<evidence type="ECO:0000256" key="4">
    <source>
        <dbReference type="ARBA" id="ARBA00022741"/>
    </source>
</evidence>
<feature type="domain" description="Toprim" evidence="9">
    <location>
        <begin position="21"/>
        <end position="139"/>
    </location>
</feature>
<dbReference type="PANTHER" id="PTHR45866">
    <property type="entry name" value="DNA GYRASE/TOPOISOMERASE SUBUNIT B"/>
    <property type="match status" value="1"/>
</dbReference>
<comment type="similarity">
    <text evidence="2">Belongs to the type II topoisomerase GyrB family.</text>
</comment>
<dbReference type="InterPro" id="IPR006171">
    <property type="entry name" value="TOPRIM_dom"/>
</dbReference>
<keyword evidence="6" id="KW-0799">Topoisomerase</keyword>
<evidence type="ECO:0000313" key="11">
    <source>
        <dbReference type="Proteomes" id="UP000319143"/>
    </source>
</evidence>
<evidence type="ECO:0000256" key="1">
    <source>
        <dbReference type="ARBA" id="ARBA00000185"/>
    </source>
</evidence>
<sequence>MFRSQPAKLHDCQVHGSGSGAELFVVEGDSASMAVARARDARFQAVLPMQGKPLNALKASKRTLSKHAWFAAFIDSVGTDCGDYFHLDAIRYDRIVLLFDPDADGIHCGALMMMFFYRWMRPLLEHDRVGVVRAPMFEITARRYTDSILAYSETHYRKLREQLDQQGIEGIQVNRFRGLASLNETMLRETCIDPFTRSLAPIDVSDAETAIRLFGG</sequence>
<keyword evidence="5" id="KW-0067">ATP-binding</keyword>
<dbReference type="InterPro" id="IPR013759">
    <property type="entry name" value="Topo_IIA_B_C"/>
</dbReference>